<gene>
    <name evidence="2" type="ORF">A3Q29_21925</name>
</gene>
<evidence type="ECO:0000259" key="1">
    <source>
        <dbReference type="Pfam" id="PF07057"/>
    </source>
</evidence>
<reference evidence="2 3" key="1">
    <citation type="submission" date="2016-03" db="EMBL/GenBank/DDBJ databases">
        <title>Genome sequence of Providencia stuartii strain, isolated from the salivary glands of larval Lucilia sericata.</title>
        <authorList>
            <person name="Yuan Y."/>
            <person name="Zhang Y."/>
            <person name="Fu S."/>
            <person name="Crippen T.L."/>
            <person name="Visi D."/>
            <person name="Benbow M.E."/>
            <person name="Allen M."/>
            <person name="Tomberlin J.K."/>
            <person name="Sze S.-H."/>
            <person name="Tarone A.M."/>
        </authorList>
    </citation>
    <scope>NUCLEOTIDE SEQUENCE [LARGE SCALE GENOMIC DNA]</scope>
    <source>
        <strain evidence="2 3">Crippen</strain>
    </source>
</reference>
<evidence type="ECO:0000313" key="3">
    <source>
        <dbReference type="Proteomes" id="UP000179588"/>
    </source>
</evidence>
<dbReference type="GO" id="GO:0003678">
    <property type="term" value="F:DNA helicase activity"/>
    <property type="evidence" value="ECO:0007669"/>
    <property type="project" value="InterPro"/>
</dbReference>
<comment type="caution">
    <text evidence="2">The sequence shown here is derived from an EMBL/GenBank/DDBJ whole genome shotgun (WGS) entry which is preliminary data.</text>
</comment>
<protein>
    <recommendedName>
        <fullName evidence="1">DNA helicase TraI type C-terminal domain-containing protein</fullName>
    </recommendedName>
</protein>
<evidence type="ECO:0000313" key="2">
    <source>
        <dbReference type="EMBL" id="OHT22473.1"/>
    </source>
</evidence>
<dbReference type="InterPro" id="IPR009767">
    <property type="entry name" value="DNA_helicase_TraI_C"/>
</dbReference>
<accession>A0A1S1HMJ0</accession>
<keyword evidence="3" id="KW-1185">Reference proteome</keyword>
<dbReference type="GO" id="GO:0016818">
    <property type="term" value="F:hydrolase activity, acting on acid anhydrides, in phosphorus-containing anhydrides"/>
    <property type="evidence" value="ECO:0007669"/>
    <property type="project" value="InterPro"/>
</dbReference>
<name>A0A1S1HMJ0_PROST</name>
<dbReference type="Proteomes" id="UP000179588">
    <property type="component" value="Unassembled WGS sequence"/>
</dbReference>
<dbReference type="GO" id="GO:0005524">
    <property type="term" value="F:ATP binding"/>
    <property type="evidence" value="ECO:0007669"/>
    <property type="project" value="InterPro"/>
</dbReference>
<organism evidence="2 3">
    <name type="scientific">Providencia stuartii</name>
    <dbReference type="NCBI Taxonomy" id="588"/>
    <lineage>
        <taxon>Bacteria</taxon>
        <taxon>Pseudomonadati</taxon>
        <taxon>Pseudomonadota</taxon>
        <taxon>Gammaproteobacteria</taxon>
        <taxon>Enterobacterales</taxon>
        <taxon>Morganellaceae</taxon>
        <taxon>Providencia</taxon>
    </lineage>
</organism>
<sequence>MNTGINSRYPTVNGLLRVNPTPSAAWPVFDAHGKAQGMMLYDILRSDEGHLQGLAAKGRLLGSDQAQLMVFKGSQKRVIAC</sequence>
<feature type="domain" description="DNA helicase TraI type C-terminal" evidence="1">
    <location>
        <begin position="19"/>
        <end position="76"/>
    </location>
</feature>
<dbReference type="Pfam" id="PF07057">
    <property type="entry name" value="TraI_C"/>
    <property type="match status" value="1"/>
</dbReference>
<dbReference type="EMBL" id="LVIE01000232">
    <property type="protein sequence ID" value="OHT22473.1"/>
    <property type="molecule type" value="Genomic_DNA"/>
</dbReference>
<dbReference type="GO" id="GO:0003677">
    <property type="term" value="F:DNA binding"/>
    <property type="evidence" value="ECO:0007669"/>
    <property type="project" value="InterPro"/>
</dbReference>
<proteinExistence type="predicted"/>
<dbReference type="AlphaFoldDB" id="A0A1S1HMJ0"/>